<keyword evidence="2" id="KW-1185">Reference proteome</keyword>
<protein>
    <submittedName>
        <fullName evidence="1">Uncharacterized protein</fullName>
    </submittedName>
</protein>
<evidence type="ECO:0000313" key="2">
    <source>
        <dbReference type="Proteomes" id="UP000301309"/>
    </source>
</evidence>
<gene>
    <name evidence="1" type="ORF">SVIO_051830</name>
</gene>
<sequence>MSVKDTACRDNKKVKIRIQAKQARPAGGTYTENGPWHKYTKGCGGYQVWNKGFRGQHKLLSMRVQICNGGRCETSSWM</sequence>
<name>A0A4D4L6C0_STRVO</name>
<accession>A0A4D4L6C0</accession>
<dbReference type="AlphaFoldDB" id="A0A4D4L6C0"/>
<proteinExistence type="predicted"/>
<reference evidence="1 2" key="1">
    <citation type="journal article" date="2020" name="Int. J. Syst. Evol. Microbiol.">
        <title>Reclassification of Streptomyces castelarensis and Streptomyces sporoclivatus as later heterotypic synonyms of Streptomyces antimycoticus.</title>
        <authorList>
            <person name="Komaki H."/>
            <person name="Tamura T."/>
        </authorList>
    </citation>
    <scope>NUCLEOTIDE SEQUENCE [LARGE SCALE GENOMIC DNA]</scope>
    <source>
        <strain evidence="1 2">NBRC 13459</strain>
    </source>
</reference>
<evidence type="ECO:0000313" key="1">
    <source>
        <dbReference type="EMBL" id="GDY54560.1"/>
    </source>
</evidence>
<comment type="caution">
    <text evidence="1">The sequence shown here is derived from an EMBL/GenBank/DDBJ whole genome shotgun (WGS) entry which is preliminary data.</text>
</comment>
<organism evidence="1 2">
    <name type="scientific">Streptomyces violaceusniger</name>
    <dbReference type="NCBI Taxonomy" id="68280"/>
    <lineage>
        <taxon>Bacteria</taxon>
        <taxon>Bacillati</taxon>
        <taxon>Actinomycetota</taxon>
        <taxon>Actinomycetes</taxon>
        <taxon>Kitasatosporales</taxon>
        <taxon>Streptomycetaceae</taxon>
        <taxon>Streptomyces</taxon>
        <taxon>Streptomyces violaceusniger group</taxon>
    </lineage>
</organism>
<dbReference type="EMBL" id="BJHW01000001">
    <property type="protein sequence ID" value="GDY54560.1"/>
    <property type="molecule type" value="Genomic_DNA"/>
</dbReference>
<dbReference type="OrthoDB" id="9932900at2"/>
<dbReference type="Proteomes" id="UP000301309">
    <property type="component" value="Unassembled WGS sequence"/>
</dbReference>